<comment type="caution">
    <text evidence="10">The sequence shown here is derived from an EMBL/GenBank/DDBJ whole genome shotgun (WGS) entry which is preliminary data.</text>
</comment>
<sequence>MTKIFLRALLMGSICLPLAALGPQVGDWPGGVALAQEGGGGSDDGNGGESDDGPGITRGGERDRARRVRRAVLAAPPPPVAAADEIVVTDLPPEALVQLQAEGFDLIEEVALALADLRLARLRVPPALGLEAARARVRALPGGEDADFNHFYRPEEGAAAEATAQAATGATCAHENCGAFTLVGWPVARGGTCRVTVPVGVIDTGVNAGHDILAGARLEVIRLTPEGAARSGAVHGTAVTSLLVGAEGSRVPGLIPEAEVIAVDVFSESRGDERADVPSVLRGLDLLAGRGVRVMNLSLAGPENRVLEVVLDALTGPGDEAGADGAEKGGALIVAAAGNGGPDAAPSWPAAHPGVLAVTAVDGRGRIYRAAQRGDHVDLAAPGVGLLAATSIRGARGKNGTSYAVPFVTAAAAVMLSRDPALGPREVAAALTGTARDLGAEGRDPIFGAGLLDAAGLCGGDPAGE</sequence>
<dbReference type="PANTHER" id="PTHR43806:SF11">
    <property type="entry name" value="CEREVISIN-RELATED"/>
    <property type="match status" value="1"/>
</dbReference>
<evidence type="ECO:0000256" key="8">
    <source>
        <dbReference type="SAM" id="SignalP"/>
    </source>
</evidence>
<evidence type="ECO:0000313" key="10">
    <source>
        <dbReference type="EMBL" id="NGQ93114.1"/>
    </source>
</evidence>
<dbReference type="PROSITE" id="PS00137">
    <property type="entry name" value="SUBTILASE_HIS"/>
    <property type="match status" value="1"/>
</dbReference>
<keyword evidence="3 5" id="KW-0378">Hydrolase</keyword>
<dbReference type="Gene3D" id="3.40.50.200">
    <property type="entry name" value="Peptidase S8/S53 domain"/>
    <property type="match status" value="1"/>
</dbReference>
<dbReference type="PROSITE" id="PS00138">
    <property type="entry name" value="SUBTILASE_SER"/>
    <property type="match status" value="1"/>
</dbReference>
<evidence type="ECO:0000256" key="2">
    <source>
        <dbReference type="ARBA" id="ARBA00022670"/>
    </source>
</evidence>
<dbReference type="EMBL" id="JAALFE010000031">
    <property type="protein sequence ID" value="NGQ93114.1"/>
    <property type="molecule type" value="Genomic_DNA"/>
</dbReference>
<evidence type="ECO:0000313" key="11">
    <source>
        <dbReference type="Proteomes" id="UP000474758"/>
    </source>
</evidence>
<dbReference type="Proteomes" id="UP000474758">
    <property type="component" value="Unassembled WGS sequence"/>
</dbReference>
<gene>
    <name evidence="10" type="ORF">G5V65_19675</name>
</gene>
<feature type="active site" description="Charge relay system" evidence="5">
    <location>
        <position position="235"/>
    </location>
</feature>
<dbReference type="PANTHER" id="PTHR43806">
    <property type="entry name" value="PEPTIDASE S8"/>
    <property type="match status" value="1"/>
</dbReference>
<dbReference type="Pfam" id="PF00082">
    <property type="entry name" value="Peptidase_S8"/>
    <property type="match status" value="1"/>
</dbReference>
<dbReference type="InterPro" id="IPR023828">
    <property type="entry name" value="Peptidase_S8_Ser-AS"/>
</dbReference>
<evidence type="ECO:0000256" key="7">
    <source>
        <dbReference type="SAM" id="MobiDB-lite"/>
    </source>
</evidence>
<dbReference type="PROSITE" id="PS00136">
    <property type="entry name" value="SUBTILASE_ASP"/>
    <property type="match status" value="1"/>
</dbReference>
<evidence type="ECO:0000256" key="4">
    <source>
        <dbReference type="ARBA" id="ARBA00022825"/>
    </source>
</evidence>
<name>A0A6M1U5S0_9RHOB</name>
<feature type="chain" id="PRO_5027000630" evidence="8">
    <location>
        <begin position="20"/>
        <end position="465"/>
    </location>
</feature>
<evidence type="ECO:0000256" key="3">
    <source>
        <dbReference type="ARBA" id="ARBA00022801"/>
    </source>
</evidence>
<dbReference type="PRINTS" id="PR00723">
    <property type="entry name" value="SUBTILISIN"/>
</dbReference>
<dbReference type="GO" id="GO:0006508">
    <property type="term" value="P:proteolysis"/>
    <property type="evidence" value="ECO:0007669"/>
    <property type="project" value="UniProtKB-KW"/>
</dbReference>
<dbReference type="CDD" id="cd05561">
    <property type="entry name" value="Peptidases_S8_4"/>
    <property type="match status" value="1"/>
</dbReference>
<dbReference type="PROSITE" id="PS51892">
    <property type="entry name" value="SUBTILASE"/>
    <property type="match status" value="1"/>
</dbReference>
<feature type="region of interest" description="Disordered" evidence="7">
    <location>
        <begin position="32"/>
        <end position="64"/>
    </location>
</feature>
<dbReference type="GO" id="GO:0004252">
    <property type="term" value="F:serine-type endopeptidase activity"/>
    <property type="evidence" value="ECO:0007669"/>
    <property type="project" value="UniProtKB-UniRule"/>
</dbReference>
<evidence type="ECO:0000256" key="6">
    <source>
        <dbReference type="RuleBase" id="RU003355"/>
    </source>
</evidence>
<dbReference type="SUPFAM" id="SSF52743">
    <property type="entry name" value="Subtilisin-like"/>
    <property type="match status" value="1"/>
</dbReference>
<feature type="compositionally biased region" description="Gly residues" evidence="7">
    <location>
        <begin position="37"/>
        <end position="48"/>
    </location>
</feature>
<organism evidence="10 11">
    <name type="scientific">Paragemmobacter kunshanensis</name>
    <dbReference type="NCBI Taxonomy" id="2583234"/>
    <lineage>
        <taxon>Bacteria</taxon>
        <taxon>Pseudomonadati</taxon>
        <taxon>Pseudomonadota</taxon>
        <taxon>Alphaproteobacteria</taxon>
        <taxon>Rhodobacterales</taxon>
        <taxon>Paracoccaceae</taxon>
        <taxon>Paragemmobacter</taxon>
    </lineage>
</organism>
<dbReference type="InterPro" id="IPR015500">
    <property type="entry name" value="Peptidase_S8_subtilisin-rel"/>
</dbReference>
<dbReference type="InterPro" id="IPR000209">
    <property type="entry name" value="Peptidase_S8/S53_dom"/>
</dbReference>
<feature type="active site" description="Charge relay system" evidence="5">
    <location>
        <position position="402"/>
    </location>
</feature>
<evidence type="ECO:0000256" key="5">
    <source>
        <dbReference type="PROSITE-ProRule" id="PRU01240"/>
    </source>
</evidence>
<dbReference type="AlphaFoldDB" id="A0A6M1U5S0"/>
<protein>
    <submittedName>
        <fullName evidence="10">S8 family serine peptidase</fullName>
    </submittedName>
</protein>
<evidence type="ECO:0000259" key="9">
    <source>
        <dbReference type="Pfam" id="PF00082"/>
    </source>
</evidence>
<keyword evidence="8" id="KW-0732">Signal</keyword>
<keyword evidence="2 5" id="KW-0645">Protease</keyword>
<dbReference type="InterPro" id="IPR023827">
    <property type="entry name" value="Peptidase_S8_Asp-AS"/>
</dbReference>
<accession>A0A6M1U5S0</accession>
<dbReference type="InterPro" id="IPR050131">
    <property type="entry name" value="Peptidase_S8_subtilisin-like"/>
</dbReference>
<proteinExistence type="inferred from homology"/>
<comment type="similarity">
    <text evidence="1 5 6">Belongs to the peptidase S8 family.</text>
</comment>
<evidence type="ECO:0000256" key="1">
    <source>
        <dbReference type="ARBA" id="ARBA00011073"/>
    </source>
</evidence>
<dbReference type="InterPro" id="IPR036852">
    <property type="entry name" value="Peptidase_S8/S53_dom_sf"/>
</dbReference>
<dbReference type="RefSeq" id="WP_165053760.1">
    <property type="nucleotide sequence ID" value="NZ_JAALFE010000031.1"/>
</dbReference>
<feature type="domain" description="Peptidase S8/S53" evidence="9">
    <location>
        <begin position="197"/>
        <end position="450"/>
    </location>
</feature>
<reference evidence="10 11" key="1">
    <citation type="submission" date="2020-02" db="EMBL/GenBank/DDBJ databases">
        <title>Rhodobacter translucens sp. nov., a novel bacterium isolated from activated sludge.</title>
        <authorList>
            <person name="Liu J."/>
        </authorList>
    </citation>
    <scope>NUCLEOTIDE SEQUENCE [LARGE SCALE GENOMIC DNA]</scope>
    <source>
        <strain evidence="10 11">HX-7-19</strain>
    </source>
</reference>
<keyword evidence="4 5" id="KW-0720">Serine protease</keyword>
<keyword evidence="11" id="KW-1185">Reference proteome</keyword>
<dbReference type="InterPro" id="IPR022398">
    <property type="entry name" value="Peptidase_S8_His-AS"/>
</dbReference>
<feature type="active site" description="Charge relay system" evidence="5">
    <location>
        <position position="203"/>
    </location>
</feature>
<feature type="signal peptide" evidence="8">
    <location>
        <begin position="1"/>
        <end position="19"/>
    </location>
</feature>